<accession>A0A251XCY3</accession>
<feature type="transmembrane region" description="Helical" evidence="1">
    <location>
        <begin position="27"/>
        <end position="47"/>
    </location>
</feature>
<keyword evidence="3" id="KW-1185">Reference proteome</keyword>
<keyword evidence="1" id="KW-1133">Transmembrane helix</keyword>
<comment type="caution">
    <text evidence="2">The sequence shown here is derived from an EMBL/GenBank/DDBJ whole genome shotgun (WGS) entry which is preliminary data.</text>
</comment>
<organism evidence="2 3">
    <name type="scientific">Thioflexithrix psekupsensis</name>
    <dbReference type="NCBI Taxonomy" id="1570016"/>
    <lineage>
        <taxon>Bacteria</taxon>
        <taxon>Pseudomonadati</taxon>
        <taxon>Pseudomonadota</taxon>
        <taxon>Gammaproteobacteria</taxon>
        <taxon>Thiotrichales</taxon>
        <taxon>Thioflexithrix</taxon>
    </lineage>
</organism>
<dbReference type="Proteomes" id="UP000194798">
    <property type="component" value="Unassembled WGS sequence"/>
</dbReference>
<gene>
    <name evidence="2" type="ORF">TPSD3_04130</name>
</gene>
<evidence type="ECO:0000256" key="1">
    <source>
        <dbReference type="SAM" id="Phobius"/>
    </source>
</evidence>
<reference evidence="2 3" key="1">
    <citation type="submission" date="2016-12" db="EMBL/GenBank/DDBJ databases">
        <title>Thioflexothrix psekupsii D3 genome sequencing and assembly.</title>
        <authorList>
            <person name="Fomenkov A."/>
            <person name="Vincze T."/>
            <person name="Grabovich M."/>
            <person name="Anton B.P."/>
            <person name="Dubinina G."/>
            <person name="Orlova M."/>
            <person name="Belousova E."/>
            <person name="Roberts R.J."/>
        </authorList>
    </citation>
    <scope>NUCLEOTIDE SEQUENCE [LARGE SCALE GENOMIC DNA]</scope>
    <source>
        <strain evidence="2">D3</strain>
    </source>
</reference>
<dbReference type="OrthoDB" id="5402297at2"/>
<evidence type="ECO:0008006" key="4">
    <source>
        <dbReference type="Google" id="ProtNLM"/>
    </source>
</evidence>
<sequence>MLAGLVLLNYPLLSLFGTPQLFLGIPVLYWYLFGVWFGFILLVGFTLESHLPPEENRIALDDLEEED</sequence>
<name>A0A251XCY3_9GAMM</name>
<protein>
    <recommendedName>
        <fullName evidence="4">DUF3311 domain-containing protein</fullName>
    </recommendedName>
</protein>
<evidence type="ECO:0000313" key="2">
    <source>
        <dbReference type="EMBL" id="OUD15785.1"/>
    </source>
</evidence>
<dbReference type="EMBL" id="MSLT01000006">
    <property type="protein sequence ID" value="OUD15785.1"/>
    <property type="molecule type" value="Genomic_DNA"/>
</dbReference>
<dbReference type="AlphaFoldDB" id="A0A251XCY3"/>
<keyword evidence="1" id="KW-0812">Transmembrane</keyword>
<proteinExistence type="predicted"/>
<keyword evidence="1" id="KW-0472">Membrane</keyword>
<evidence type="ECO:0000313" key="3">
    <source>
        <dbReference type="Proteomes" id="UP000194798"/>
    </source>
</evidence>